<dbReference type="SMART" id="SM00448">
    <property type="entry name" value="REC"/>
    <property type="match status" value="1"/>
</dbReference>
<dbReference type="RefSeq" id="WP_066316955.1">
    <property type="nucleotide sequence ID" value="NZ_LQRT01000035.1"/>
</dbReference>
<gene>
    <name evidence="3" type="ORF">AWE51_11375</name>
</gene>
<keyword evidence="4" id="KW-1185">Reference proteome</keyword>
<accession>A0A162YID5</accession>
<evidence type="ECO:0000256" key="1">
    <source>
        <dbReference type="PROSITE-ProRule" id="PRU00169"/>
    </source>
</evidence>
<evidence type="ECO:0000313" key="4">
    <source>
        <dbReference type="Proteomes" id="UP000076715"/>
    </source>
</evidence>
<keyword evidence="1" id="KW-0597">Phosphoprotein</keyword>
<evidence type="ECO:0000259" key="2">
    <source>
        <dbReference type="PROSITE" id="PS50110"/>
    </source>
</evidence>
<protein>
    <recommendedName>
        <fullName evidence="2">Response regulatory domain-containing protein</fullName>
    </recommendedName>
</protein>
<dbReference type="SUPFAM" id="SSF52172">
    <property type="entry name" value="CheY-like"/>
    <property type="match status" value="1"/>
</dbReference>
<dbReference type="EMBL" id="LQRT01000035">
    <property type="protein sequence ID" value="KZS39151.1"/>
    <property type="molecule type" value="Genomic_DNA"/>
</dbReference>
<sequence>MKNPLKHILLVDDSPATNFFNETVIKKCDLTQNISVALNGAEALTFFDETKSTLSTPEIIFLDINMPIMNGWEFLDNYKKLNIKNSIVILMIGSNLQPNDKEKLKNYHFIKGDSQKMLNKEFLYNIVNEHFDL</sequence>
<feature type="domain" description="Response regulatory" evidence="2">
    <location>
        <begin position="7"/>
        <end position="131"/>
    </location>
</feature>
<dbReference type="InterPro" id="IPR001789">
    <property type="entry name" value="Sig_transdc_resp-reg_receiver"/>
</dbReference>
<name>A0A162YID5_9FLAO</name>
<dbReference type="OrthoDB" id="673128at2"/>
<comment type="caution">
    <text evidence="3">The sequence shown here is derived from an EMBL/GenBank/DDBJ whole genome shotgun (WGS) entry which is preliminary data.</text>
</comment>
<dbReference type="Gene3D" id="3.40.50.2300">
    <property type="match status" value="1"/>
</dbReference>
<dbReference type="STRING" id="1642818.AWE51_11375"/>
<dbReference type="Proteomes" id="UP000076715">
    <property type="component" value="Unassembled WGS sequence"/>
</dbReference>
<reference evidence="3 4" key="1">
    <citation type="submission" date="2016-01" db="EMBL/GenBank/DDBJ databases">
        <title>The draft genome sequence of Aquimarina sp. RZW4-3-2.</title>
        <authorList>
            <person name="Wang Y."/>
        </authorList>
    </citation>
    <scope>NUCLEOTIDE SEQUENCE [LARGE SCALE GENOMIC DNA]</scope>
    <source>
        <strain evidence="3 4">RZW4-3-2</strain>
    </source>
</reference>
<dbReference type="PROSITE" id="PS50110">
    <property type="entry name" value="RESPONSE_REGULATORY"/>
    <property type="match status" value="1"/>
</dbReference>
<dbReference type="GO" id="GO:0000160">
    <property type="term" value="P:phosphorelay signal transduction system"/>
    <property type="evidence" value="ECO:0007669"/>
    <property type="project" value="InterPro"/>
</dbReference>
<proteinExistence type="predicted"/>
<dbReference type="AlphaFoldDB" id="A0A162YID5"/>
<dbReference type="Pfam" id="PF00072">
    <property type="entry name" value="Response_reg"/>
    <property type="match status" value="1"/>
</dbReference>
<evidence type="ECO:0000313" key="3">
    <source>
        <dbReference type="EMBL" id="KZS39151.1"/>
    </source>
</evidence>
<feature type="modified residue" description="4-aspartylphosphate" evidence="1">
    <location>
        <position position="63"/>
    </location>
</feature>
<dbReference type="PANTHER" id="PTHR44520:SF2">
    <property type="entry name" value="RESPONSE REGULATOR RCP1"/>
    <property type="match status" value="1"/>
</dbReference>
<dbReference type="InterPro" id="IPR011006">
    <property type="entry name" value="CheY-like_superfamily"/>
</dbReference>
<dbReference type="InterPro" id="IPR052893">
    <property type="entry name" value="TCS_response_regulator"/>
</dbReference>
<dbReference type="PANTHER" id="PTHR44520">
    <property type="entry name" value="RESPONSE REGULATOR RCP1-RELATED"/>
    <property type="match status" value="1"/>
</dbReference>
<organism evidence="3 4">
    <name type="scientific">Aquimarina aggregata</name>
    <dbReference type="NCBI Taxonomy" id="1642818"/>
    <lineage>
        <taxon>Bacteria</taxon>
        <taxon>Pseudomonadati</taxon>
        <taxon>Bacteroidota</taxon>
        <taxon>Flavobacteriia</taxon>
        <taxon>Flavobacteriales</taxon>
        <taxon>Flavobacteriaceae</taxon>
        <taxon>Aquimarina</taxon>
    </lineage>
</organism>